<dbReference type="Proteomes" id="UP000824988">
    <property type="component" value="Chromosome"/>
</dbReference>
<dbReference type="AlphaFoldDB" id="A0A8D4VQP2"/>
<dbReference type="InterPro" id="IPR001610">
    <property type="entry name" value="PAC"/>
</dbReference>
<dbReference type="InterPro" id="IPR052162">
    <property type="entry name" value="Sensor_kinase/Photoreceptor"/>
</dbReference>
<evidence type="ECO:0000259" key="7">
    <source>
        <dbReference type="PROSITE" id="PS50112"/>
    </source>
</evidence>
<dbReference type="InterPro" id="IPR003594">
    <property type="entry name" value="HATPase_dom"/>
</dbReference>
<dbReference type="EMBL" id="AP019782">
    <property type="protein sequence ID" value="BBL72021.1"/>
    <property type="molecule type" value="Genomic_DNA"/>
</dbReference>
<reference evidence="9" key="1">
    <citation type="submission" date="2019-06" db="EMBL/GenBank/DDBJ databases">
        <title>Complete genome sequence of Methylogaea oryzae strain JCM16910.</title>
        <authorList>
            <person name="Asakawa S."/>
        </authorList>
    </citation>
    <scope>NUCLEOTIDE SEQUENCE</scope>
    <source>
        <strain evidence="9">E10</strain>
    </source>
</reference>
<dbReference type="CDD" id="cd00130">
    <property type="entry name" value="PAS"/>
    <property type="match status" value="1"/>
</dbReference>
<evidence type="ECO:0000259" key="6">
    <source>
        <dbReference type="PROSITE" id="PS50109"/>
    </source>
</evidence>
<dbReference type="GO" id="GO:0009399">
    <property type="term" value="P:nitrogen fixation"/>
    <property type="evidence" value="ECO:0007669"/>
    <property type="project" value="InterPro"/>
</dbReference>
<keyword evidence="10" id="KW-1185">Reference proteome</keyword>
<dbReference type="InterPro" id="IPR004358">
    <property type="entry name" value="Sig_transdc_His_kin-like_C"/>
</dbReference>
<proteinExistence type="predicted"/>
<dbReference type="InterPro" id="IPR036890">
    <property type="entry name" value="HATPase_C_sf"/>
</dbReference>
<protein>
    <recommendedName>
        <fullName evidence="2">histidine kinase</fullName>
        <ecNumber evidence="2">2.7.13.3</ecNumber>
    </recommendedName>
</protein>
<dbReference type="Gene3D" id="3.30.450.20">
    <property type="entry name" value="PAS domain"/>
    <property type="match status" value="2"/>
</dbReference>
<dbReference type="PRINTS" id="PR00344">
    <property type="entry name" value="BCTRLSENSOR"/>
</dbReference>
<dbReference type="PROSITE" id="PS50112">
    <property type="entry name" value="PAS"/>
    <property type="match status" value="1"/>
</dbReference>
<dbReference type="SMART" id="SM00387">
    <property type="entry name" value="HATPase_c"/>
    <property type="match status" value="1"/>
</dbReference>
<dbReference type="SUPFAM" id="SSF55785">
    <property type="entry name" value="PYP-like sensor domain (PAS domain)"/>
    <property type="match status" value="1"/>
</dbReference>
<dbReference type="EC" id="2.7.13.3" evidence="2"/>
<gene>
    <name evidence="9" type="ORF">MoryE10_26270</name>
</gene>
<dbReference type="InterPro" id="IPR035965">
    <property type="entry name" value="PAS-like_dom_sf"/>
</dbReference>
<sequence>MKEPTQGERTKGERQADTADCAGIAESFGLPPCLFVQAVEQSPLAISITDAKANILYVNPAFCQVTGYGAEEAVGRNESMLSDRRTPQHVYEDLWETLMSRQVWRGRLINRHRDGKPYLADLTIAPVRDEAGKGLHYLGIHRDVTELHGLEQTVRNQKVLIEAVIDSLPMAAVLLDEEDKVVLDNNAYKALVSDLGAREPVRLFLERLRGDDWDKLRHAGQAFRDREVRVEPSGGRPSRWYACAGTWFVNGDDSVGAFFRRQKQTYLLLVLSDISRIKRQQESLRLSAIKAITAEEEKLGSLRETLSAAIHQMQGPMNMLAAVKGMLERRGDPANQFNGLGGVIDVLRQVLEQGERSVATLSACLPESDGGAFAVVDLNQVLVDVIQLETQRLLAGGIVVDWNPAAQTPRVLGAENRLRSLFKQLLDNAIEAMNRAGGKPRELRLGTAVDGDVVRAWVEDSGSGIAPELAVKVFEPFFTTKQGGRRAGMGLALAQDVVNQHGGMIRVDPDYDRGCRMELRFSLAGAQTLTETAISHG</sequence>
<dbReference type="SUPFAM" id="SSF55874">
    <property type="entry name" value="ATPase domain of HSP90 chaperone/DNA topoisomerase II/histidine kinase"/>
    <property type="match status" value="1"/>
</dbReference>
<dbReference type="InterPro" id="IPR000700">
    <property type="entry name" value="PAS-assoc_C"/>
</dbReference>
<keyword evidence="5" id="KW-0418">Kinase</keyword>
<evidence type="ECO:0000256" key="2">
    <source>
        <dbReference type="ARBA" id="ARBA00012438"/>
    </source>
</evidence>
<evidence type="ECO:0000313" key="9">
    <source>
        <dbReference type="EMBL" id="BBL72021.1"/>
    </source>
</evidence>
<dbReference type="Gene3D" id="3.30.565.10">
    <property type="entry name" value="Histidine kinase-like ATPase, C-terminal domain"/>
    <property type="match status" value="1"/>
</dbReference>
<feature type="domain" description="PAC" evidence="8">
    <location>
        <begin position="102"/>
        <end position="156"/>
    </location>
</feature>
<dbReference type="PANTHER" id="PTHR43304:SF1">
    <property type="entry name" value="PAC DOMAIN-CONTAINING PROTEIN"/>
    <property type="match status" value="1"/>
</dbReference>
<evidence type="ECO:0000256" key="5">
    <source>
        <dbReference type="ARBA" id="ARBA00022777"/>
    </source>
</evidence>
<dbReference type="NCBIfam" id="TIGR02938">
    <property type="entry name" value="nifL_nitrog"/>
    <property type="match status" value="1"/>
</dbReference>
<dbReference type="PROSITE" id="PS50113">
    <property type="entry name" value="PAC"/>
    <property type="match status" value="1"/>
</dbReference>
<dbReference type="InterPro" id="IPR014285">
    <property type="entry name" value="N_fixation_neg-reg_NifL"/>
</dbReference>
<organism evidence="9 10">
    <name type="scientific">Methylogaea oryzae</name>
    <dbReference type="NCBI Taxonomy" id="1295382"/>
    <lineage>
        <taxon>Bacteria</taxon>
        <taxon>Pseudomonadati</taxon>
        <taxon>Pseudomonadota</taxon>
        <taxon>Gammaproteobacteria</taxon>
        <taxon>Methylococcales</taxon>
        <taxon>Methylococcaceae</taxon>
        <taxon>Methylogaea</taxon>
    </lineage>
</organism>
<comment type="catalytic activity">
    <reaction evidence="1">
        <text>ATP + protein L-histidine = ADP + protein N-phospho-L-histidine.</text>
        <dbReference type="EC" id="2.7.13.3"/>
    </reaction>
</comment>
<dbReference type="SMART" id="SM00091">
    <property type="entry name" value="PAS"/>
    <property type="match status" value="1"/>
</dbReference>
<dbReference type="GO" id="GO:0007165">
    <property type="term" value="P:signal transduction"/>
    <property type="evidence" value="ECO:0007669"/>
    <property type="project" value="InterPro"/>
</dbReference>
<accession>A0A8D4VQP2</accession>
<evidence type="ECO:0000256" key="4">
    <source>
        <dbReference type="ARBA" id="ARBA00022679"/>
    </source>
</evidence>
<dbReference type="SMART" id="SM00086">
    <property type="entry name" value="PAC"/>
    <property type="match status" value="1"/>
</dbReference>
<dbReference type="InterPro" id="IPR005467">
    <property type="entry name" value="His_kinase_dom"/>
</dbReference>
<evidence type="ECO:0000256" key="3">
    <source>
        <dbReference type="ARBA" id="ARBA00022553"/>
    </source>
</evidence>
<dbReference type="GO" id="GO:0006355">
    <property type="term" value="P:regulation of DNA-templated transcription"/>
    <property type="evidence" value="ECO:0007669"/>
    <property type="project" value="InterPro"/>
</dbReference>
<feature type="domain" description="PAS" evidence="7">
    <location>
        <begin position="35"/>
        <end position="77"/>
    </location>
</feature>
<dbReference type="NCBIfam" id="TIGR00229">
    <property type="entry name" value="sensory_box"/>
    <property type="match status" value="1"/>
</dbReference>
<dbReference type="GO" id="GO:0004673">
    <property type="term" value="F:protein histidine kinase activity"/>
    <property type="evidence" value="ECO:0007669"/>
    <property type="project" value="UniProtKB-EC"/>
</dbReference>
<name>A0A8D4VQP2_9GAMM</name>
<evidence type="ECO:0000313" key="10">
    <source>
        <dbReference type="Proteomes" id="UP000824988"/>
    </source>
</evidence>
<evidence type="ECO:0000256" key="1">
    <source>
        <dbReference type="ARBA" id="ARBA00000085"/>
    </source>
</evidence>
<dbReference type="InterPro" id="IPR000014">
    <property type="entry name" value="PAS"/>
</dbReference>
<feature type="domain" description="Histidine kinase" evidence="6">
    <location>
        <begin position="308"/>
        <end position="525"/>
    </location>
</feature>
<keyword evidence="4" id="KW-0808">Transferase</keyword>
<dbReference type="Pfam" id="PF00989">
    <property type="entry name" value="PAS"/>
    <property type="match status" value="1"/>
</dbReference>
<dbReference type="PROSITE" id="PS50109">
    <property type="entry name" value="HIS_KIN"/>
    <property type="match status" value="1"/>
</dbReference>
<dbReference type="PANTHER" id="PTHR43304">
    <property type="entry name" value="PHYTOCHROME-LIKE PROTEIN CPH1"/>
    <property type="match status" value="1"/>
</dbReference>
<evidence type="ECO:0000259" key="8">
    <source>
        <dbReference type="PROSITE" id="PS50113"/>
    </source>
</evidence>
<keyword evidence="3" id="KW-0597">Phosphoprotein</keyword>
<dbReference type="RefSeq" id="WP_082411351.1">
    <property type="nucleotide sequence ID" value="NZ_AP019782.1"/>
</dbReference>
<dbReference type="KEGG" id="moz:MoryE10_26270"/>
<dbReference type="Pfam" id="PF02518">
    <property type="entry name" value="HATPase_c"/>
    <property type="match status" value="1"/>
</dbReference>
<dbReference type="InterPro" id="IPR013767">
    <property type="entry name" value="PAS_fold"/>
</dbReference>